<organism evidence="7 8">
    <name type="scientific">Thalassospira indica</name>
    <dbReference type="NCBI Taxonomy" id="1891279"/>
    <lineage>
        <taxon>Bacteria</taxon>
        <taxon>Pseudomonadati</taxon>
        <taxon>Pseudomonadota</taxon>
        <taxon>Alphaproteobacteria</taxon>
        <taxon>Rhodospirillales</taxon>
        <taxon>Thalassospiraceae</taxon>
        <taxon>Thalassospira</taxon>
    </lineage>
</organism>
<keyword evidence="2" id="KW-0547">Nucleotide-binding</keyword>
<dbReference type="InterPro" id="IPR027417">
    <property type="entry name" value="P-loop_NTPase"/>
</dbReference>
<protein>
    <submittedName>
        <fullName evidence="7">Heme ABC transporter ATP-binding protein</fullName>
    </submittedName>
</protein>
<dbReference type="RefSeq" id="WP_129542664.1">
    <property type="nucleotide sequence ID" value="NZ_CP031555.1"/>
</dbReference>
<keyword evidence="3 7" id="KW-0067">ATP-binding</keyword>
<evidence type="ECO:0000256" key="5">
    <source>
        <dbReference type="ARBA" id="ARBA00037066"/>
    </source>
</evidence>
<evidence type="ECO:0000313" key="8">
    <source>
        <dbReference type="Proteomes" id="UP000256971"/>
    </source>
</evidence>
<dbReference type="SMART" id="SM00382">
    <property type="entry name" value="AAA"/>
    <property type="match status" value="1"/>
</dbReference>
<accession>A0ABN5ND26</accession>
<proteinExistence type="predicted"/>
<dbReference type="EMBL" id="CP031555">
    <property type="protein sequence ID" value="AXO13220.1"/>
    <property type="molecule type" value="Genomic_DNA"/>
</dbReference>
<dbReference type="SUPFAM" id="SSF52540">
    <property type="entry name" value="P-loop containing nucleoside triphosphate hydrolases"/>
    <property type="match status" value="1"/>
</dbReference>
<evidence type="ECO:0000313" key="7">
    <source>
        <dbReference type="EMBL" id="AXO13220.1"/>
    </source>
</evidence>
<dbReference type="PANTHER" id="PTHR42794:SF1">
    <property type="entry name" value="HEMIN IMPORT ATP-BINDING PROTEIN HMUV"/>
    <property type="match status" value="1"/>
</dbReference>
<dbReference type="Pfam" id="PF00005">
    <property type="entry name" value="ABC_tran"/>
    <property type="match status" value="1"/>
</dbReference>
<dbReference type="Proteomes" id="UP000256971">
    <property type="component" value="Chromosome"/>
</dbReference>
<dbReference type="InterPro" id="IPR003593">
    <property type="entry name" value="AAA+_ATPase"/>
</dbReference>
<dbReference type="InterPro" id="IPR003439">
    <property type="entry name" value="ABC_transporter-like_ATP-bd"/>
</dbReference>
<dbReference type="PANTHER" id="PTHR42794">
    <property type="entry name" value="HEMIN IMPORT ATP-BINDING PROTEIN HMUV"/>
    <property type="match status" value="1"/>
</dbReference>
<evidence type="ECO:0000256" key="3">
    <source>
        <dbReference type="ARBA" id="ARBA00022840"/>
    </source>
</evidence>
<dbReference type="Gene3D" id="3.40.50.300">
    <property type="entry name" value="P-loop containing nucleotide triphosphate hydrolases"/>
    <property type="match status" value="1"/>
</dbReference>
<evidence type="ECO:0000259" key="6">
    <source>
        <dbReference type="PROSITE" id="PS50893"/>
    </source>
</evidence>
<dbReference type="GO" id="GO:0005524">
    <property type="term" value="F:ATP binding"/>
    <property type="evidence" value="ECO:0007669"/>
    <property type="project" value="UniProtKB-KW"/>
</dbReference>
<keyword evidence="4" id="KW-1278">Translocase</keyword>
<gene>
    <name evidence="7" type="ORF">DY252_02340</name>
</gene>
<evidence type="ECO:0000256" key="2">
    <source>
        <dbReference type="ARBA" id="ARBA00022741"/>
    </source>
</evidence>
<evidence type="ECO:0000256" key="4">
    <source>
        <dbReference type="ARBA" id="ARBA00022967"/>
    </source>
</evidence>
<dbReference type="NCBIfam" id="NF010068">
    <property type="entry name" value="PRK13548.1"/>
    <property type="match status" value="1"/>
</dbReference>
<dbReference type="CDD" id="cd03214">
    <property type="entry name" value="ABC_Iron-Siderophores_B12_Hemin"/>
    <property type="match status" value="1"/>
</dbReference>
<reference evidence="7 8" key="1">
    <citation type="submission" date="2018-08" db="EMBL/GenBank/DDBJ databases">
        <title>Complete genome sequence of type strain Thalassospira indica MCCC 1A01103T, isolated from isolated from deep seawater of the Indian Ocean.</title>
        <authorList>
            <person name="Liu Y."/>
        </authorList>
    </citation>
    <scope>NUCLEOTIDE SEQUENCE [LARGE SCALE GENOMIC DNA]</scope>
    <source>
        <strain evidence="7 8">PB8BT</strain>
    </source>
</reference>
<keyword evidence="8" id="KW-1185">Reference proteome</keyword>
<sequence>MTLMAHKADFKARGRYLLRDVSITVEPGEVLAILGPNGAGKSTLLKVLAGELATSGGKVFQNGRPLSTISALDLAQERAVMPQAASMTFPFTVFDVVALGRAPFRKVSTRQFDQKQVIRAIKLADITHLADRTYPALSGGEKQRVHLARALVQLWGMTDANLTQVASDGSISAARFLLLDEPTAGLDVAHQHAVLSLARREAKECGVGVLMILHDFNQVLTYADQVAVLSAGEVVAQGSVSDVMTPDLLSSVFKSRIRSINDPAGGVILISQSA</sequence>
<keyword evidence="1" id="KW-0813">Transport</keyword>
<feature type="domain" description="ABC transporter" evidence="6">
    <location>
        <begin position="3"/>
        <end position="256"/>
    </location>
</feature>
<dbReference type="PROSITE" id="PS50893">
    <property type="entry name" value="ABC_TRANSPORTER_2"/>
    <property type="match status" value="1"/>
</dbReference>
<evidence type="ECO:0000256" key="1">
    <source>
        <dbReference type="ARBA" id="ARBA00022448"/>
    </source>
</evidence>
<name>A0ABN5ND26_9PROT</name>
<comment type="function">
    <text evidence="5">Part of the ABC transporter complex HmuTUV involved in hemin import. Responsible for energy coupling to the transport system.</text>
</comment>